<sequence>MTPPDAPGRRMSPLLGEGLRMGVLSVASLAVGYLLTTGLVELAQLAPEPAYAIAVVSCSILNFFGCRHYVFKGTQGPLWKEASMFFPSVLAFRALEVLVFSSLLRVLDHYQVVYFVTAGLSMVAKFIVSKLLIFRR</sequence>
<evidence type="ECO:0000259" key="6">
    <source>
        <dbReference type="Pfam" id="PF04138"/>
    </source>
</evidence>
<feature type="transmembrane region" description="Helical" evidence="5">
    <location>
        <begin position="112"/>
        <end position="133"/>
    </location>
</feature>
<evidence type="ECO:0000256" key="4">
    <source>
        <dbReference type="ARBA" id="ARBA00023136"/>
    </source>
</evidence>
<organism evidence="7 8">
    <name type="scientific">Luteimonas marina</name>
    <dbReference type="NCBI Taxonomy" id="488485"/>
    <lineage>
        <taxon>Bacteria</taxon>
        <taxon>Pseudomonadati</taxon>
        <taxon>Pseudomonadota</taxon>
        <taxon>Gammaproteobacteria</taxon>
        <taxon>Lysobacterales</taxon>
        <taxon>Lysobacteraceae</taxon>
        <taxon>Luteimonas</taxon>
    </lineage>
</organism>
<proteinExistence type="predicted"/>
<comment type="subcellular location">
    <subcellularLocation>
        <location evidence="1">Membrane</location>
        <topology evidence="1">Multi-pass membrane protein</topology>
    </subcellularLocation>
</comment>
<feature type="transmembrane region" description="Helical" evidence="5">
    <location>
        <begin position="49"/>
        <end position="70"/>
    </location>
</feature>
<keyword evidence="8" id="KW-1185">Reference proteome</keyword>
<dbReference type="GO" id="GO:0000271">
    <property type="term" value="P:polysaccharide biosynthetic process"/>
    <property type="evidence" value="ECO:0007669"/>
    <property type="project" value="InterPro"/>
</dbReference>
<comment type="caution">
    <text evidence="7">The sequence shown here is derived from an EMBL/GenBank/DDBJ whole genome shotgun (WGS) entry which is preliminary data.</text>
</comment>
<accession>A0A5C5TZ98</accession>
<dbReference type="EMBL" id="VOHK01000006">
    <property type="protein sequence ID" value="TWT18625.1"/>
    <property type="molecule type" value="Genomic_DNA"/>
</dbReference>
<protein>
    <submittedName>
        <fullName evidence="7">GtrA family protein</fullName>
    </submittedName>
</protein>
<evidence type="ECO:0000256" key="5">
    <source>
        <dbReference type="SAM" id="Phobius"/>
    </source>
</evidence>
<evidence type="ECO:0000256" key="3">
    <source>
        <dbReference type="ARBA" id="ARBA00022989"/>
    </source>
</evidence>
<dbReference type="RefSeq" id="WP_146388728.1">
    <property type="nucleotide sequence ID" value="NZ_VOHK01000006.1"/>
</dbReference>
<evidence type="ECO:0000313" key="7">
    <source>
        <dbReference type="EMBL" id="TWT18625.1"/>
    </source>
</evidence>
<feature type="transmembrane region" description="Helical" evidence="5">
    <location>
        <begin position="21"/>
        <end position="43"/>
    </location>
</feature>
<name>A0A5C5TZ98_9GAMM</name>
<evidence type="ECO:0000256" key="2">
    <source>
        <dbReference type="ARBA" id="ARBA00022692"/>
    </source>
</evidence>
<dbReference type="GO" id="GO:0016020">
    <property type="term" value="C:membrane"/>
    <property type="evidence" value="ECO:0007669"/>
    <property type="project" value="UniProtKB-SubCell"/>
</dbReference>
<dbReference type="Proteomes" id="UP000319980">
    <property type="component" value="Unassembled WGS sequence"/>
</dbReference>
<evidence type="ECO:0000313" key="8">
    <source>
        <dbReference type="Proteomes" id="UP000319980"/>
    </source>
</evidence>
<keyword evidence="4 5" id="KW-0472">Membrane</keyword>
<evidence type="ECO:0000256" key="1">
    <source>
        <dbReference type="ARBA" id="ARBA00004141"/>
    </source>
</evidence>
<keyword evidence="3 5" id="KW-1133">Transmembrane helix</keyword>
<keyword evidence="2 5" id="KW-0812">Transmembrane</keyword>
<reference evidence="7 8" key="1">
    <citation type="journal article" date="2008" name="Int. J. Syst. Evol. Microbiol.">
        <title>Luteimonas marina sp. nov., isolated from seawater.</title>
        <authorList>
            <person name="Baik K.S."/>
            <person name="Park S.C."/>
            <person name="Kim M.S."/>
            <person name="Kim E.M."/>
            <person name="Park C."/>
            <person name="Chun J."/>
            <person name="Seong C.N."/>
        </authorList>
    </citation>
    <scope>NUCLEOTIDE SEQUENCE [LARGE SCALE GENOMIC DNA]</scope>
    <source>
        <strain evidence="7 8">FR1330</strain>
    </source>
</reference>
<dbReference type="InterPro" id="IPR007267">
    <property type="entry name" value="GtrA_DPMS_TM"/>
</dbReference>
<gene>
    <name evidence="7" type="ORF">FQY83_14710</name>
</gene>
<dbReference type="AlphaFoldDB" id="A0A5C5TZ98"/>
<dbReference type="Pfam" id="PF04138">
    <property type="entry name" value="GtrA_DPMS_TM"/>
    <property type="match status" value="1"/>
</dbReference>
<dbReference type="OrthoDB" id="5975722at2"/>
<feature type="domain" description="GtrA/DPMS transmembrane" evidence="6">
    <location>
        <begin position="26"/>
        <end position="134"/>
    </location>
</feature>